<dbReference type="Gene3D" id="2.40.10.10">
    <property type="entry name" value="Trypsin-like serine proteases"/>
    <property type="match status" value="3"/>
</dbReference>
<comment type="caution">
    <text evidence="2">Lacks conserved residue(s) required for the propagation of feature annotation.</text>
</comment>
<dbReference type="InterPro" id="IPR009003">
    <property type="entry name" value="Peptidase_S1_PA"/>
</dbReference>
<dbReference type="GO" id="GO:0006508">
    <property type="term" value="P:proteolysis"/>
    <property type="evidence" value="ECO:0007669"/>
    <property type="project" value="InterPro"/>
</dbReference>
<dbReference type="InterPro" id="IPR036055">
    <property type="entry name" value="LDL_receptor-like_sf"/>
</dbReference>
<name>A0A6G0T6L9_APHGL</name>
<dbReference type="AlphaFoldDB" id="A0A6G0T6L9"/>
<gene>
    <name evidence="4" type="ORF">AGLY_013485</name>
</gene>
<dbReference type="Gene3D" id="4.10.400.10">
    <property type="entry name" value="Low-density Lipoprotein Receptor"/>
    <property type="match status" value="1"/>
</dbReference>
<proteinExistence type="predicted"/>
<feature type="disulfide bond" evidence="2">
    <location>
        <begin position="341"/>
        <end position="359"/>
    </location>
</feature>
<organism evidence="4 5">
    <name type="scientific">Aphis glycines</name>
    <name type="common">Soybean aphid</name>
    <dbReference type="NCBI Taxonomy" id="307491"/>
    <lineage>
        <taxon>Eukaryota</taxon>
        <taxon>Metazoa</taxon>
        <taxon>Ecdysozoa</taxon>
        <taxon>Arthropoda</taxon>
        <taxon>Hexapoda</taxon>
        <taxon>Insecta</taxon>
        <taxon>Pterygota</taxon>
        <taxon>Neoptera</taxon>
        <taxon>Paraneoptera</taxon>
        <taxon>Hemiptera</taxon>
        <taxon>Sternorrhyncha</taxon>
        <taxon>Aphidomorpha</taxon>
        <taxon>Aphidoidea</taxon>
        <taxon>Aphididae</taxon>
        <taxon>Aphidini</taxon>
        <taxon>Aphis</taxon>
        <taxon>Aphis</taxon>
    </lineage>
</organism>
<dbReference type="InterPro" id="IPR023415">
    <property type="entry name" value="LDLR_class-A_CS"/>
</dbReference>
<dbReference type="PROSITE" id="PS00134">
    <property type="entry name" value="TRYPSIN_HIS"/>
    <property type="match status" value="1"/>
</dbReference>
<accession>A0A6G0T6L9</accession>
<dbReference type="Pfam" id="PF00057">
    <property type="entry name" value="Ldl_recept_a"/>
    <property type="match status" value="1"/>
</dbReference>
<keyword evidence="1 2" id="KW-1015">Disulfide bond</keyword>
<dbReference type="SMART" id="SM00020">
    <property type="entry name" value="Tryp_SPc"/>
    <property type="match status" value="3"/>
</dbReference>
<dbReference type="InterPro" id="IPR001254">
    <property type="entry name" value="Trypsin_dom"/>
</dbReference>
<dbReference type="InterPro" id="IPR018114">
    <property type="entry name" value="TRYPSIN_HIS"/>
</dbReference>
<keyword evidence="5" id="KW-1185">Reference proteome</keyword>
<feature type="domain" description="Peptidase S1" evidence="3">
    <location>
        <begin position="88"/>
        <end position="377"/>
    </location>
</feature>
<evidence type="ECO:0000256" key="2">
    <source>
        <dbReference type="PROSITE-ProRule" id="PRU00124"/>
    </source>
</evidence>
<evidence type="ECO:0000313" key="4">
    <source>
        <dbReference type="EMBL" id="KAE9526837.1"/>
    </source>
</evidence>
<feature type="domain" description="Peptidase S1" evidence="3">
    <location>
        <begin position="822"/>
        <end position="1027"/>
    </location>
</feature>
<dbReference type="InterPro" id="IPR043504">
    <property type="entry name" value="Peptidase_S1_PA_chymotrypsin"/>
</dbReference>
<dbReference type="CDD" id="cd00112">
    <property type="entry name" value="LDLa"/>
    <property type="match status" value="1"/>
</dbReference>
<dbReference type="PROSITE" id="PS01209">
    <property type="entry name" value="LDLRA_1"/>
    <property type="match status" value="1"/>
</dbReference>
<dbReference type="SUPFAM" id="SSF50494">
    <property type="entry name" value="Trypsin-like serine proteases"/>
    <property type="match status" value="3"/>
</dbReference>
<dbReference type="PANTHER" id="PTHR24252">
    <property type="entry name" value="ACROSIN-RELATED"/>
    <property type="match status" value="1"/>
</dbReference>
<dbReference type="OrthoDB" id="6615299at2759"/>
<dbReference type="SUPFAM" id="SSF57424">
    <property type="entry name" value="LDL receptor-like module"/>
    <property type="match status" value="1"/>
</dbReference>
<evidence type="ECO:0000259" key="3">
    <source>
        <dbReference type="PROSITE" id="PS50240"/>
    </source>
</evidence>
<dbReference type="CDD" id="cd00190">
    <property type="entry name" value="Tryp_SPc"/>
    <property type="match status" value="3"/>
</dbReference>
<feature type="domain" description="Peptidase S1" evidence="3">
    <location>
        <begin position="387"/>
        <end position="649"/>
    </location>
</feature>
<dbReference type="Proteomes" id="UP000475862">
    <property type="component" value="Unassembled WGS sequence"/>
</dbReference>
<reference evidence="4 5" key="1">
    <citation type="submission" date="2019-08" db="EMBL/GenBank/DDBJ databases">
        <title>The genome of the soybean aphid Biotype 1, its phylome, world population structure and adaptation to the North American continent.</title>
        <authorList>
            <person name="Giordano R."/>
            <person name="Donthu R.K."/>
            <person name="Hernandez A.G."/>
            <person name="Wright C.L."/>
            <person name="Zimin A.V."/>
        </authorList>
    </citation>
    <scope>NUCLEOTIDE SEQUENCE [LARGE SCALE GENOMIC DNA]</scope>
    <source>
        <tissue evidence="4">Whole aphids</tissue>
    </source>
</reference>
<comment type="caution">
    <text evidence="4">The sequence shown here is derived from an EMBL/GenBank/DDBJ whole genome shotgun (WGS) entry which is preliminary data.</text>
</comment>
<dbReference type="PROSITE" id="PS50068">
    <property type="entry name" value="LDLRA_2"/>
    <property type="match status" value="1"/>
</dbReference>
<dbReference type="GO" id="GO:0004252">
    <property type="term" value="F:serine-type endopeptidase activity"/>
    <property type="evidence" value="ECO:0007669"/>
    <property type="project" value="InterPro"/>
</dbReference>
<dbReference type="FunFam" id="2.40.10.10:FF:000068">
    <property type="entry name" value="transmembrane protease serine 2"/>
    <property type="match status" value="1"/>
</dbReference>
<evidence type="ECO:0000313" key="5">
    <source>
        <dbReference type="Proteomes" id="UP000475862"/>
    </source>
</evidence>
<dbReference type="SMART" id="SM00192">
    <property type="entry name" value="LDLa"/>
    <property type="match status" value="1"/>
</dbReference>
<dbReference type="PANTHER" id="PTHR24252:SF7">
    <property type="entry name" value="HYALIN"/>
    <property type="match status" value="1"/>
</dbReference>
<dbReference type="PROSITE" id="PS50240">
    <property type="entry name" value="TRYPSIN_DOM"/>
    <property type="match status" value="3"/>
</dbReference>
<evidence type="ECO:0000256" key="1">
    <source>
        <dbReference type="ARBA" id="ARBA00023157"/>
    </source>
</evidence>
<protein>
    <recommendedName>
        <fullName evidence="3">Peptidase S1 domain-containing protein</fullName>
    </recommendedName>
</protein>
<dbReference type="Pfam" id="PF00089">
    <property type="entry name" value="Trypsin"/>
    <property type="match status" value="3"/>
</dbReference>
<dbReference type="EMBL" id="VYZN01000054">
    <property type="protein sequence ID" value="KAE9526837.1"/>
    <property type="molecule type" value="Genomic_DNA"/>
</dbReference>
<sequence>MFIEMCPPLLSDSLDIKCTLNGKFANCSNLSIPDTIAIPSCKPTYIAPIGLEEIPFELHCQSNGKWNNQLYKCNPYCGRVYTNSQILIANGKKAFVGTAPWNVGIYRLKKENINYDLICGGSIIAPNLIISAAHCFWHRELLSKKISIDDDSYKVAVGKYDRNFTVVDNDFTQIINVEIIYLNEDYYGPNGFHAHDIAVIVLSNMVSFSNVVAPICIDWNNKYNVSNGVEGKIVGWGNTEKGLLSPVLLETYLPYIDHNSCRDMYTNGFQIFVTVDKFCAGSESVKFIQLTYSLAMKVTYSWWIYSCLIFVIGIMCNKSNERQVEIVESSCSETSEDTFSCSDGSCIVRSLVCDGQNDCLDGSDENKELCNQYLYEKNNTTVCGRVYTTGHPVSTIDAKEAFFGAAPWNVGIYRLNKDKINYDLKCGGSIIAPNLVITAAHCFSNKGILPNNVLINNDSYKIAVGKYDINLTIVDNDLTQIINIATIYLHEDYSGASYFYDYDIAVIVLSKRISFSSGVAPVCIDWNAKYTVLNGDQGKVVGWGRTENLTYSPVLLESSLPYIDYRSCKNIYKDGFHLFVTVNKFCAGSELVSVDGVGTGYGGAGISFVHSNSYYLTGVVNVKEPILKYSITVFIDIQHYIYWIRQLYTKYSNPVCISIYFCILYLYDIQFCILPKIEGVVYSYKGSNEVLAYGILIDQQRTVIENCDVGYHKAYPNSFRVCQGNGKWISTSDKLCFKMCPPLLSDSLDIKCTFNGKFANCTNQSIPDTIAIPSCKPTYIAPIGIEDTPFELHCQSNGMWDNKLYECNPYCGRVHTNSQILMADGKKTFVGTAPWNVGIYRFNEKNMNYELICGGSIIAPNLVVSVAHCFWYKEILSNNISINNDSYKVAIGKYDRNLTIVDNDFTQIMNVATIYLHEDYNGITDFYANDIAVIVLSHRILFSSVVAPICVDWNSTYNVLNGVDGKIVGWGRTEKGTTSPVLLETYLPYIDRKSCRDIFKNGNFYLFVTTDKFCAGFPLGNKIFNYE</sequence>
<dbReference type="InterPro" id="IPR002172">
    <property type="entry name" value="LDrepeatLR_classA_rpt"/>
</dbReference>